<reference evidence="1" key="1">
    <citation type="submission" date="2022-04" db="EMBL/GenBank/DDBJ databases">
        <title>Mucilaginibacter sp. RS28 isolated from freshwater.</title>
        <authorList>
            <person name="Ko S.-R."/>
        </authorList>
    </citation>
    <scope>NUCLEOTIDE SEQUENCE</scope>
    <source>
        <strain evidence="1">RS28</strain>
    </source>
</reference>
<evidence type="ECO:0000313" key="1">
    <source>
        <dbReference type="EMBL" id="MCJ8209504.1"/>
    </source>
</evidence>
<proteinExistence type="predicted"/>
<sequence length="172" mass="19074">MKKTLLIALNIAVALVSCKKDDISHQSEFNKSYQAWKNFQQEVNNSYSYTVNYGSVFGFAADTKITVTNGVVTKREYKAIYPANSPAPVNPVVWTEDQGQIGSHSDGAPALTLDQIYDKAKNEWLNVNTKDNDVFFETKNNGMISGCGYVPKGCQDDCFRGITITNISRVVN</sequence>
<comment type="caution">
    <text evidence="1">The sequence shown here is derived from an EMBL/GenBank/DDBJ whole genome shotgun (WGS) entry which is preliminary data.</text>
</comment>
<organism evidence="1 2">
    <name type="scientific">Mucilaginibacter straminoryzae</name>
    <dbReference type="NCBI Taxonomy" id="2932774"/>
    <lineage>
        <taxon>Bacteria</taxon>
        <taxon>Pseudomonadati</taxon>
        <taxon>Bacteroidota</taxon>
        <taxon>Sphingobacteriia</taxon>
        <taxon>Sphingobacteriales</taxon>
        <taxon>Sphingobacteriaceae</taxon>
        <taxon>Mucilaginibacter</taxon>
    </lineage>
</organism>
<dbReference type="EMBL" id="JALJEJ010000003">
    <property type="protein sequence ID" value="MCJ8209504.1"/>
    <property type="molecule type" value="Genomic_DNA"/>
</dbReference>
<gene>
    <name evidence="1" type="ORF">MUY27_07270</name>
</gene>
<dbReference type="Proteomes" id="UP001139450">
    <property type="component" value="Unassembled WGS sequence"/>
</dbReference>
<dbReference type="RefSeq" id="WP_245129342.1">
    <property type="nucleotide sequence ID" value="NZ_JALJEJ010000003.1"/>
</dbReference>
<keyword evidence="2" id="KW-1185">Reference proteome</keyword>
<protein>
    <submittedName>
        <fullName evidence="1">Uncharacterized protein</fullName>
    </submittedName>
</protein>
<evidence type="ECO:0000313" key="2">
    <source>
        <dbReference type="Proteomes" id="UP001139450"/>
    </source>
</evidence>
<accession>A0A9X2B8D2</accession>
<name>A0A9X2B8D2_9SPHI</name>
<dbReference type="AlphaFoldDB" id="A0A9X2B8D2"/>
<dbReference type="PROSITE" id="PS51257">
    <property type="entry name" value="PROKAR_LIPOPROTEIN"/>
    <property type="match status" value="1"/>
</dbReference>